<evidence type="ECO:0000256" key="11">
    <source>
        <dbReference type="ARBA" id="ARBA00049433"/>
    </source>
</evidence>
<dbReference type="PANTHER" id="PTHR43396:SF3">
    <property type="entry name" value="FLAVOHEMOPROTEIN"/>
    <property type="match status" value="1"/>
</dbReference>
<dbReference type="GO" id="GO:0046872">
    <property type="term" value="F:metal ion binding"/>
    <property type="evidence" value="ECO:0007669"/>
    <property type="project" value="UniProtKB-KW"/>
</dbReference>
<dbReference type="PROSITE" id="PS51384">
    <property type="entry name" value="FAD_FR"/>
    <property type="match status" value="1"/>
</dbReference>
<dbReference type="InterPro" id="IPR039261">
    <property type="entry name" value="FNR_nucleotide-bd"/>
</dbReference>
<evidence type="ECO:0000256" key="7">
    <source>
        <dbReference type="ARBA" id="ARBA00023004"/>
    </source>
</evidence>
<dbReference type="EMBL" id="VNIP01000005">
    <property type="protein sequence ID" value="KAA1183070.1"/>
    <property type="molecule type" value="Genomic_DNA"/>
</dbReference>
<dbReference type="GO" id="GO:0071949">
    <property type="term" value="F:FAD binding"/>
    <property type="evidence" value="ECO:0007669"/>
    <property type="project" value="TreeGrafter"/>
</dbReference>
<evidence type="ECO:0000256" key="1">
    <source>
        <dbReference type="ARBA" id="ARBA00006401"/>
    </source>
</evidence>
<dbReference type="NCBIfam" id="NF009805">
    <property type="entry name" value="PRK13289.1"/>
    <property type="match status" value="1"/>
</dbReference>
<evidence type="ECO:0000313" key="16">
    <source>
        <dbReference type="Proteomes" id="UP000323608"/>
    </source>
</evidence>
<keyword evidence="7" id="KW-0408">Iron</keyword>
<dbReference type="GO" id="GO:0071500">
    <property type="term" value="P:cellular response to nitrosative stress"/>
    <property type="evidence" value="ECO:0007669"/>
    <property type="project" value="TreeGrafter"/>
</dbReference>
<dbReference type="SUPFAM" id="SSF52343">
    <property type="entry name" value="Ferredoxin reductase-like, C-terminal NADP-linked domain"/>
    <property type="match status" value="1"/>
</dbReference>
<organism evidence="15 16">
    <name type="scientific">Rhizobium tropici</name>
    <dbReference type="NCBI Taxonomy" id="398"/>
    <lineage>
        <taxon>Bacteria</taxon>
        <taxon>Pseudomonadati</taxon>
        <taxon>Pseudomonadota</taxon>
        <taxon>Alphaproteobacteria</taxon>
        <taxon>Hyphomicrobiales</taxon>
        <taxon>Rhizobiaceae</taxon>
        <taxon>Rhizobium/Agrobacterium group</taxon>
        <taxon>Rhizobium</taxon>
    </lineage>
</organism>
<dbReference type="Gene3D" id="3.40.50.80">
    <property type="entry name" value="Nucleotide-binding domain of ferredoxin-NADP reductase (FNR) module"/>
    <property type="match status" value="1"/>
</dbReference>
<evidence type="ECO:0000256" key="10">
    <source>
        <dbReference type="ARBA" id="ARBA00048649"/>
    </source>
</evidence>
<dbReference type="Pfam" id="PF00175">
    <property type="entry name" value="NAD_binding_1"/>
    <property type="match status" value="1"/>
</dbReference>
<evidence type="ECO:0000256" key="6">
    <source>
        <dbReference type="ARBA" id="ARBA00022723"/>
    </source>
</evidence>
<evidence type="ECO:0000259" key="14">
    <source>
        <dbReference type="PROSITE" id="PS51384"/>
    </source>
</evidence>
<evidence type="ECO:0000256" key="5">
    <source>
        <dbReference type="ARBA" id="ARBA00022621"/>
    </source>
</evidence>
<dbReference type="InterPro" id="IPR009050">
    <property type="entry name" value="Globin-like_sf"/>
</dbReference>
<dbReference type="Gene3D" id="2.40.30.10">
    <property type="entry name" value="Translation factors"/>
    <property type="match status" value="1"/>
</dbReference>
<dbReference type="GO" id="GO:0019825">
    <property type="term" value="F:oxygen binding"/>
    <property type="evidence" value="ECO:0007669"/>
    <property type="project" value="InterPro"/>
</dbReference>
<protein>
    <recommendedName>
        <fullName evidence="2">nitric oxide dioxygenase</fullName>
        <ecNumber evidence="2">1.14.12.17</ecNumber>
    </recommendedName>
</protein>
<dbReference type="PROSITE" id="PS01033">
    <property type="entry name" value="GLOBIN"/>
    <property type="match status" value="1"/>
</dbReference>
<keyword evidence="3" id="KW-0216">Detoxification</keyword>
<keyword evidence="12" id="KW-0813">Transport</keyword>
<dbReference type="InterPro" id="IPR017927">
    <property type="entry name" value="FAD-bd_FR_type"/>
</dbReference>
<dbReference type="CDD" id="cd06184">
    <property type="entry name" value="flavohem_like_fad_nad_binding"/>
    <property type="match status" value="1"/>
</dbReference>
<dbReference type="Proteomes" id="UP000323608">
    <property type="component" value="Unassembled WGS sequence"/>
</dbReference>
<dbReference type="SUPFAM" id="SSF46458">
    <property type="entry name" value="Globin-like"/>
    <property type="match status" value="1"/>
</dbReference>
<comment type="similarity">
    <text evidence="12">Belongs to the globin family.</text>
</comment>
<dbReference type="OrthoDB" id="9786134at2"/>
<keyword evidence="8" id="KW-0520">NAD</keyword>
<comment type="function">
    <text evidence="9">Is involved in NO detoxification in an aerobic process, termed nitric oxide dioxygenase (NOD) reaction that utilizes O(2) and NAD(P)H to convert NO to nitrate, which protects the bacterium from various noxious nitrogen compounds. Therefore, plays a central role in the inducible response to nitrosative stress.</text>
</comment>
<keyword evidence="5 12" id="KW-0561">Oxygen transport</keyword>
<dbReference type="SUPFAM" id="SSF63380">
    <property type="entry name" value="Riboflavin synthase domain-like"/>
    <property type="match status" value="1"/>
</dbReference>
<evidence type="ECO:0000256" key="3">
    <source>
        <dbReference type="ARBA" id="ARBA00022575"/>
    </source>
</evidence>
<sequence length="427" mass="46809">MRDPSLFLHCGICADVYSLFQNLSQSQKETSLAHLSEETIAIVKATAPVIAEHGATITATMYRRLFENPEIAALFNQANQKTGAQVQALASAILAYASNIDNLGALAGAVERIAQKHIGYAIHPEHYPYVANALLGAIKEVLGEAATPAILNAWGEAYRFLADILQGREAEIRRDITAKDGGWVDWRRFTISERHDESEIITSFILRPEDGGKVVPHKPGQYLTFRFDTAGLPGVKRNYSISCGPNNEHYRITVKREVDGEASIFLHDRAEVGTVVECTPPAGDFHLAEKPERPVILLSGGVGLTPMVSMLEAIADQHPDLKTWYVHGTTNRAVHAFDAHVRNLAGRHGATTIATFYDHAAGEPEVQSGFITIDWLRTNTPLEDADIYLCGPRPFLRFFVAGLTQAGVASDRIHYEFFGPADEVLAA</sequence>
<dbReference type="RefSeq" id="WP_149634142.1">
    <property type="nucleotide sequence ID" value="NZ_VNIP01000005.1"/>
</dbReference>
<accession>A0A5B0W7S8</accession>
<dbReference type="Pfam" id="PF00042">
    <property type="entry name" value="Globin"/>
    <property type="match status" value="1"/>
</dbReference>
<dbReference type="InterPro" id="IPR017938">
    <property type="entry name" value="Riboflavin_synthase-like_b-brl"/>
</dbReference>
<evidence type="ECO:0000313" key="15">
    <source>
        <dbReference type="EMBL" id="KAA1183070.1"/>
    </source>
</evidence>
<name>A0A5B0W7S8_RHITR</name>
<dbReference type="CDD" id="cd14781">
    <property type="entry name" value="FHb-globin_1"/>
    <property type="match status" value="1"/>
</dbReference>
<evidence type="ECO:0000256" key="8">
    <source>
        <dbReference type="ARBA" id="ARBA00023027"/>
    </source>
</evidence>
<keyword evidence="6" id="KW-0479">Metal-binding</keyword>
<dbReference type="AlphaFoldDB" id="A0A5B0W7S8"/>
<comment type="caution">
    <text evidence="15">The sequence shown here is derived from an EMBL/GenBank/DDBJ whole genome shotgun (WGS) entry which is preliminary data.</text>
</comment>
<dbReference type="PRINTS" id="PR00410">
    <property type="entry name" value="PHEHYDRXLASE"/>
</dbReference>
<dbReference type="InterPro" id="IPR012292">
    <property type="entry name" value="Globin/Proto"/>
</dbReference>
<dbReference type="GO" id="GO:0005344">
    <property type="term" value="F:oxygen carrier activity"/>
    <property type="evidence" value="ECO:0007669"/>
    <property type="project" value="UniProtKB-KW"/>
</dbReference>
<dbReference type="FunFam" id="1.10.490.10:FF:000003">
    <property type="entry name" value="Flavohemoprotein"/>
    <property type="match status" value="1"/>
</dbReference>
<dbReference type="GO" id="GO:0046210">
    <property type="term" value="P:nitric oxide catabolic process"/>
    <property type="evidence" value="ECO:0007669"/>
    <property type="project" value="TreeGrafter"/>
</dbReference>
<evidence type="ECO:0000256" key="9">
    <source>
        <dbReference type="ARBA" id="ARBA00025094"/>
    </source>
</evidence>
<comment type="similarity">
    <text evidence="1">In the C-terminal section; belongs to the flavoprotein pyridine nucleotide cytochrome reductase family.</text>
</comment>
<evidence type="ECO:0000256" key="12">
    <source>
        <dbReference type="RuleBase" id="RU000356"/>
    </source>
</evidence>
<gene>
    <name evidence="15" type="primary">hmpA</name>
    <name evidence="15" type="ORF">FP026_08185</name>
</gene>
<evidence type="ECO:0000256" key="2">
    <source>
        <dbReference type="ARBA" id="ARBA00012229"/>
    </source>
</evidence>
<dbReference type="InterPro" id="IPR001433">
    <property type="entry name" value="OxRdtase_FAD/NAD-bd"/>
</dbReference>
<feature type="domain" description="FAD-binding FR-type" evidence="14">
    <location>
        <begin position="184"/>
        <end position="288"/>
    </location>
</feature>
<keyword evidence="4 12" id="KW-0349">Heme</keyword>
<dbReference type="Gene3D" id="1.10.490.10">
    <property type="entry name" value="Globins"/>
    <property type="match status" value="1"/>
</dbReference>
<reference evidence="15 16" key="1">
    <citation type="submission" date="2019-07" db="EMBL/GenBank/DDBJ databases">
        <title>The Draft Genome Sequence of Rhizobium tropici SARCC-755 Associated with Superior Nodulation on Pigeonpea (Cajanus cajan (L.) Millsp.).</title>
        <authorList>
            <person name="Bopape F.L."/>
            <person name="Hassen A.I."/>
            <person name="Swanevelder Z.H."/>
            <person name="Gwata E.T."/>
        </authorList>
    </citation>
    <scope>NUCLEOTIDE SEQUENCE [LARGE SCALE GENOMIC DNA]</scope>
    <source>
        <strain evidence="15 16">SARCC-755</strain>
    </source>
</reference>
<dbReference type="GO" id="GO:0020037">
    <property type="term" value="F:heme binding"/>
    <property type="evidence" value="ECO:0007669"/>
    <property type="project" value="InterPro"/>
</dbReference>
<dbReference type="GO" id="GO:0009636">
    <property type="term" value="P:response to toxic substance"/>
    <property type="evidence" value="ECO:0007669"/>
    <property type="project" value="UniProtKB-KW"/>
</dbReference>
<feature type="domain" description="Globin" evidence="13">
    <location>
        <begin position="34"/>
        <end position="170"/>
    </location>
</feature>
<proteinExistence type="inferred from homology"/>
<comment type="catalytic activity">
    <reaction evidence="11">
        <text>2 nitric oxide + NADPH + 2 O2 = 2 nitrate + NADP(+) + H(+)</text>
        <dbReference type="Rhea" id="RHEA:19465"/>
        <dbReference type="ChEBI" id="CHEBI:15378"/>
        <dbReference type="ChEBI" id="CHEBI:15379"/>
        <dbReference type="ChEBI" id="CHEBI:16480"/>
        <dbReference type="ChEBI" id="CHEBI:17632"/>
        <dbReference type="ChEBI" id="CHEBI:57783"/>
        <dbReference type="ChEBI" id="CHEBI:58349"/>
        <dbReference type="EC" id="1.14.12.17"/>
    </reaction>
</comment>
<evidence type="ECO:0000259" key="13">
    <source>
        <dbReference type="PROSITE" id="PS01033"/>
    </source>
</evidence>
<dbReference type="PANTHER" id="PTHR43396">
    <property type="entry name" value="FLAVOHEMOPROTEIN"/>
    <property type="match status" value="1"/>
</dbReference>
<dbReference type="EC" id="1.14.12.17" evidence="2"/>
<evidence type="ECO:0000256" key="4">
    <source>
        <dbReference type="ARBA" id="ARBA00022617"/>
    </source>
</evidence>
<dbReference type="GO" id="GO:0008941">
    <property type="term" value="F:nitric oxide dioxygenase NAD(P)H activity"/>
    <property type="evidence" value="ECO:0007669"/>
    <property type="project" value="UniProtKB-EC"/>
</dbReference>
<dbReference type="InterPro" id="IPR000971">
    <property type="entry name" value="Globin"/>
</dbReference>
<comment type="catalytic activity">
    <reaction evidence="10">
        <text>2 nitric oxide + NADH + 2 O2 = 2 nitrate + NAD(+) + H(+)</text>
        <dbReference type="Rhea" id="RHEA:19469"/>
        <dbReference type="ChEBI" id="CHEBI:15378"/>
        <dbReference type="ChEBI" id="CHEBI:15379"/>
        <dbReference type="ChEBI" id="CHEBI:16480"/>
        <dbReference type="ChEBI" id="CHEBI:17632"/>
        <dbReference type="ChEBI" id="CHEBI:57540"/>
        <dbReference type="ChEBI" id="CHEBI:57945"/>
        <dbReference type="EC" id="1.14.12.17"/>
    </reaction>
</comment>
<keyword evidence="15" id="KW-0560">Oxidoreductase</keyword>